<feature type="transmembrane region" description="Helical" evidence="5">
    <location>
        <begin position="332"/>
        <end position="349"/>
    </location>
</feature>
<dbReference type="AlphaFoldDB" id="A0A9Q0RQA2"/>
<keyword evidence="2 5" id="KW-0812">Transmembrane</keyword>
<dbReference type="Gene3D" id="1.20.1250.20">
    <property type="entry name" value="MFS general substrate transporter like domains"/>
    <property type="match status" value="2"/>
</dbReference>
<accession>A0A9Q0RQA2</accession>
<comment type="caution">
    <text evidence="6">The sequence shown here is derived from an EMBL/GenBank/DDBJ whole genome shotgun (WGS) entry which is preliminary data.</text>
</comment>
<dbReference type="GO" id="GO:0016020">
    <property type="term" value="C:membrane"/>
    <property type="evidence" value="ECO:0007669"/>
    <property type="project" value="UniProtKB-SubCell"/>
</dbReference>
<name>A0A9Q0RQA2_BLOTA</name>
<feature type="transmembrane region" description="Helical" evidence="5">
    <location>
        <begin position="356"/>
        <end position="378"/>
    </location>
</feature>
<sequence>MNNYEELHKRNGMNNGRRRCFCSVRVLVAALSMLGTAIMYITRVNLNIAILAMVNTNQLTDPLAVALTTPINSTQSFDPLLMSVDANSTDMINNNINHRFDWSPPEVGIILGSFFYGYTVTQVIGGRLSESYVSPTKLIFIALSSSGVINLATPFLARISLTVFVISRIVLGAAQGLVYPAFYCLFSKWIPDNERSFLALVWSLFWLTLVTSEPEDHPLISSNELELIVTSRQNEADFQSFEPNWKAILTSSVFYAVLASKICYGIVFDFVTLKIPAYLQDVIQMPVDENGLALALIMTGYMLTLLACGPVADGLLSYGTMSKCQVRKLFQFLSGAIMSSTLLLVPFVGSNKYLNVLLLTLCMFGYGFTSGGDVPIVADIGGPLSGTVFALMNTLCSISGFAVPYVVGVVIESMPSSFILWSSLINTCAILVILGTIWFMFFASCKPQSSWSKQQNSNIIANKPLIEVNDEEMGSFTDGNDDDKRLHSNTDYKTFPI</sequence>
<dbReference type="SUPFAM" id="SSF103473">
    <property type="entry name" value="MFS general substrate transporter"/>
    <property type="match status" value="1"/>
</dbReference>
<keyword evidence="7" id="KW-1185">Reference proteome</keyword>
<gene>
    <name evidence="6" type="ORF">RDWZM_001154</name>
</gene>
<dbReference type="OMA" id="INTCAIL"/>
<dbReference type="InterPro" id="IPR011701">
    <property type="entry name" value="MFS"/>
</dbReference>
<dbReference type="Proteomes" id="UP001142055">
    <property type="component" value="Chromosome 1"/>
</dbReference>
<feature type="transmembrane region" description="Helical" evidence="5">
    <location>
        <begin position="163"/>
        <end position="185"/>
    </location>
</feature>
<reference evidence="6" key="1">
    <citation type="submission" date="2022-12" db="EMBL/GenBank/DDBJ databases">
        <title>Genome assemblies of Blomia tropicalis.</title>
        <authorList>
            <person name="Cui Y."/>
        </authorList>
    </citation>
    <scope>NUCLEOTIDE SEQUENCE</scope>
    <source>
        <tissue evidence="6">Adult mites</tissue>
    </source>
</reference>
<evidence type="ECO:0000313" key="7">
    <source>
        <dbReference type="Proteomes" id="UP001142055"/>
    </source>
</evidence>
<dbReference type="PANTHER" id="PTHR11662:SF399">
    <property type="entry name" value="FI19708P1-RELATED"/>
    <property type="match status" value="1"/>
</dbReference>
<evidence type="ECO:0000256" key="5">
    <source>
        <dbReference type="SAM" id="Phobius"/>
    </source>
</evidence>
<keyword evidence="3 5" id="KW-1133">Transmembrane helix</keyword>
<dbReference type="PANTHER" id="PTHR11662">
    <property type="entry name" value="SOLUTE CARRIER FAMILY 17"/>
    <property type="match status" value="1"/>
</dbReference>
<proteinExistence type="predicted"/>
<dbReference type="GO" id="GO:0022857">
    <property type="term" value="F:transmembrane transporter activity"/>
    <property type="evidence" value="ECO:0007669"/>
    <property type="project" value="InterPro"/>
</dbReference>
<evidence type="ECO:0000313" key="6">
    <source>
        <dbReference type="EMBL" id="KAJ6222609.1"/>
    </source>
</evidence>
<evidence type="ECO:0000256" key="3">
    <source>
        <dbReference type="ARBA" id="ARBA00022989"/>
    </source>
</evidence>
<dbReference type="GO" id="GO:0006820">
    <property type="term" value="P:monoatomic anion transport"/>
    <property type="evidence" value="ECO:0007669"/>
    <property type="project" value="TreeGrafter"/>
</dbReference>
<evidence type="ECO:0000256" key="2">
    <source>
        <dbReference type="ARBA" id="ARBA00022692"/>
    </source>
</evidence>
<feature type="transmembrane region" description="Helical" evidence="5">
    <location>
        <begin position="292"/>
        <end position="312"/>
    </location>
</feature>
<dbReference type="InterPro" id="IPR050382">
    <property type="entry name" value="MFS_Na/Anion_cotransporter"/>
</dbReference>
<dbReference type="InterPro" id="IPR036259">
    <property type="entry name" value="MFS_trans_sf"/>
</dbReference>
<keyword evidence="4 5" id="KW-0472">Membrane</keyword>
<evidence type="ECO:0000256" key="1">
    <source>
        <dbReference type="ARBA" id="ARBA00004141"/>
    </source>
</evidence>
<feature type="transmembrane region" description="Helical" evidence="5">
    <location>
        <begin position="418"/>
        <end position="441"/>
    </location>
</feature>
<protein>
    <submittedName>
        <fullName evidence="6">Uncharacterized protein</fullName>
    </submittedName>
</protein>
<feature type="transmembrane region" description="Helical" evidence="5">
    <location>
        <begin position="107"/>
        <end position="126"/>
    </location>
</feature>
<organism evidence="6 7">
    <name type="scientific">Blomia tropicalis</name>
    <name type="common">Mite</name>
    <dbReference type="NCBI Taxonomy" id="40697"/>
    <lineage>
        <taxon>Eukaryota</taxon>
        <taxon>Metazoa</taxon>
        <taxon>Ecdysozoa</taxon>
        <taxon>Arthropoda</taxon>
        <taxon>Chelicerata</taxon>
        <taxon>Arachnida</taxon>
        <taxon>Acari</taxon>
        <taxon>Acariformes</taxon>
        <taxon>Sarcoptiformes</taxon>
        <taxon>Astigmata</taxon>
        <taxon>Glycyphagoidea</taxon>
        <taxon>Echimyopodidae</taxon>
        <taxon>Blomia</taxon>
    </lineage>
</organism>
<feature type="transmembrane region" description="Helical" evidence="5">
    <location>
        <begin position="390"/>
        <end position="411"/>
    </location>
</feature>
<dbReference type="Pfam" id="PF07690">
    <property type="entry name" value="MFS_1"/>
    <property type="match status" value="1"/>
</dbReference>
<evidence type="ECO:0000256" key="4">
    <source>
        <dbReference type="ARBA" id="ARBA00023136"/>
    </source>
</evidence>
<comment type="subcellular location">
    <subcellularLocation>
        <location evidence="1">Membrane</location>
        <topology evidence="1">Multi-pass membrane protein</topology>
    </subcellularLocation>
</comment>
<feature type="transmembrane region" description="Helical" evidence="5">
    <location>
        <begin position="138"/>
        <end position="157"/>
    </location>
</feature>
<dbReference type="EMBL" id="JAPWDV010000001">
    <property type="protein sequence ID" value="KAJ6222609.1"/>
    <property type="molecule type" value="Genomic_DNA"/>
</dbReference>
<feature type="transmembrane region" description="Helical" evidence="5">
    <location>
        <begin position="20"/>
        <end position="41"/>
    </location>
</feature>